<dbReference type="Pfam" id="PF02579">
    <property type="entry name" value="Nitro_FeMo-Co"/>
    <property type="match status" value="1"/>
</dbReference>
<evidence type="ECO:0000313" key="2">
    <source>
        <dbReference type="EMBL" id="SHJ30721.1"/>
    </source>
</evidence>
<name>A0A1M6I8A3_9FIRM</name>
<protein>
    <submittedName>
        <fullName evidence="2">Predicted Fe-Mo cluster-binding protein, NifX family</fullName>
    </submittedName>
</protein>
<sequence>MKVAVCAQDNHIDARVDQRFGRCPYFVVVDLNSGDWEGLQNTGTQSSGGAGVQTAQLLVNRGVNVVLVDRIGPHAIEVLGRAGIQVYGGISGTVRQSVEAYRQGRLSLLSRANSPSHGGMGRG</sequence>
<dbReference type="SUPFAM" id="SSF53146">
    <property type="entry name" value="Nitrogenase accessory factor-like"/>
    <property type="match status" value="1"/>
</dbReference>
<keyword evidence="3" id="KW-1185">Reference proteome</keyword>
<dbReference type="STRING" id="1121432.SAMN02745219_02244"/>
<gene>
    <name evidence="2" type="ORF">SAMN02745219_02244</name>
</gene>
<evidence type="ECO:0000259" key="1">
    <source>
        <dbReference type="Pfam" id="PF02579"/>
    </source>
</evidence>
<proteinExistence type="predicted"/>
<dbReference type="EMBL" id="FQZM01000027">
    <property type="protein sequence ID" value="SHJ30721.1"/>
    <property type="molecule type" value="Genomic_DNA"/>
</dbReference>
<dbReference type="PANTHER" id="PTHR42983:SF1">
    <property type="entry name" value="IRON-MOLYBDENUM PROTEIN"/>
    <property type="match status" value="1"/>
</dbReference>
<dbReference type="PANTHER" id="PTHR42983">
    <property type="entry name" value="DINITROGENASE IRON-MOLYBDENUM COFACTOR PROTEIN-RELATED"/>
    <property type="match status" value="1"/>
</dbReference>
<dbReference type="InterPro" id="IPR003731">
    <property type="entry name" value="Di-Nase_FeMo-co_biosynth"/>
</dbReference>
<dbReference type="RefSeq" id="WP_072869678.1">
    <property type="nucleotide sequence ID" value="NZ_FQZM01000027.1"/>
</dbReference>
<dbReference type="CDD" id="cd00851">
    <property type="entry name" value="MTH1175"/>
    <property type="match status" value="1"/>
</dbReference>
<organism evidence="2 3">
    <name type="scientific">Desulfofundulus thermosubterraneus DSM 16057</name>
    <dbReference type="NCBI Taxonomy" id="1121432"/>
    <lineage>
        <taxon>Bacteria</taxon>
        <taxon>Bacillati</taxon>
        <taxon>Bacillota</taxon>
        <taxon>Clostridia</taxon>
        <taxon>Eubacteriales</taxon>
        <taxon>Peptococcaceae</taxon>
        <taxon>Desulfofundulus</taxon>
    </lineage>
</organism>
<dbReference type="Gene3D" id="3.30.420.130">
    <property type="entry name" value="Dinitrogenase iron-molybdenum cofactor biosynthesis domain"/>
    <property type="match status" value="1"/>
</dbReference>
<dbReference type="InterPro" id="IPR036105">
    <property type="entry name" value="DiNase_FeMo-co_biosyn_sf"/>
</dbReference>
<dbReference type="InterPro" id="IPR033913">
    <property type="entry name" value="MTH1175_dom"/>
</dbReference>
<dbReference type="Proteomes" id="UP000184529">
    <property type="component" value="Unassembled WGS sequence"/>
</dbReference>
<accession>A0A1M6I8A3</accession>
<reference evidence="3" key="1">
    <citation type="submission" date="2016-11" db="EMBL/GenBank/DDBJ databases">
        <authorList>
            <person name="Varghese N."/>
            <person name="Submissions S."/>
        </authorList>
    </citation>
    <scope>NUCLEOTIDE SEQUENCE [LARGE SCALE GENOMIC DNA]</scope>
    <source>
        <strain evidence="3">DSM 16057</strain>
    </source>
</reference>
<evidence type="ECO:0000313" key="3">
    <source>
        <dbReference type="Proteomes" id="UP000184529"/>
    </source>
</evidence>
<dbReference type="OrthoDB" id="9807451at2"/>
<feature type="domain" description="Dinitrogenase iron-molybdenum cofactor biosynthesis" evidence="1">
    <location>
        <begin position="13"/>
        <end position="102"/>
    </location>
</feature>
<dbReference type="AlphaFoldDB" id="A0A1M6I8A3"/>